<name>A0ACD4NQN2_9HYPH</name>
<reference evidence="1" key="1">
    <citation type="submission" date="2022-11" db="EMBL/GenBank/DDBJ databases">
        <title>beta-Carotene-producing bacterium, Jeongeuplla avenae sp. nov., alleviates the salt stress of Arabidopsis seedlings.</title>
        <authorList>
            <person name="Jiang L."/>
            <person name="Lee J."/>
        </authorList>
    </citation>
    <scope>NUCLEOTIDE SEQUENCE</scope>
    <source>
        <strain evidence="1">DY_R2A_6</strain>
    </source>
</reference>
<organism evidence="1 2">
    <name type="scientific">Antarcticirhabdus aurantiaca</name>
    <dbReference type="NCBI Taxonomy" id="2606717"/>
    <lineage>
        <taxon>Bacteria</taxon>
        <taxon>Pseudomonadati</taxon>
        <taxon>Pseudomonadota</taxon>
        <taxon>Alphaproteobacteria</taxon>
        <taxon>Hyphomicrobiales</taxon>
        <taxon>Aurantimonadaceae</taxon>
        <taxon>Antarcticirhabdus</taxon>
    </lineage>
</organism>
<gene>
    <name evidence="1" type="ORF">OXU80_02685</name>
</gene>
<protein>
    <submittedName>
        <fullName evidence="1">Uncharacterized protein</fullName>
    </submittedName>
</protein>
<dbReference type="Proteomes" id="UP001163223">
    <property type="component" value="Chromosome"/>
</dbReference>
<evidence type="ECO:0000313" key="1">
    <source>
        <dbReference type="EMBL" id="WAJ29168.1"/>
    </source>
</evidence>
<proteinExistence type="predicted"/>
<sequence>MASGQGVILPDNETYSAEPNPNNDGTPTKGFAKVFEVSPGKYTGSDGNDRVSISDLVKDNDQIIKTGAGDDIFNFNGSESRLPQNVDRVNGIVDLGTGGNDGVFLGFQLDDYKYTVRSDGGLKIQYVGDNGDVDGVAVTFRGAEYFTFRNVDDVTGQNFQTYTISHDELVARILAASPNPDQV</sequence>
<evidence type="ECO:0000313" key="2">
    <source>
        <dbReference type="Proteomes" id="UP001163223"/>
    </source>
</evidence>
<keyword evidence="2" id="KW-1185">Reference proteome</keyword>
<dbReference type="EMBL" id="CP113520">
    <property type="protein sequence ID" value="WAJ29168.1"/>
    <property type="molecule type" value="Genomic_DNA"/>
</dbReference>
<accession>A0ACD4NQN2</accession>